<feature type="compositionally biased region" description="Basic and acidic residues" evidence="1">
    <location>
        <begin position="246"/>
        <end position="260"/>
    </location>
</feature>
<dbReference type="AlphaFoldDB" id="A0A7I4Y421"/>
<keyword evidence="3" id="KW-1185">Reference proteome</keyword>
<evidence type="ECO:0000256" key="2">
    <source>
        <dbReference type="SAM" id="SignalP"/>
    </source>
</evidence>
<dbReference type="WBParaSite" id="HCON_00042440-00002">
    <property type="protein sequence ID" value="HCON_00042440-00002"/>
    <property type="gene ID" value="HCON_00042440"/>
</dbReference>
<sequence length="358" mass="40474">MQWQSVAAAVLLFAVAQAAPTSTDEPRVLFTCPKESLCYASPPNCFDNCNAAFSISNPENFTSIYNITMMSPLSYTAVLIKELGKDKYDKAVICTLYAPRGQVVHVNYPDPVKLNPFIDVTEADGHTDTTYTQCSMNISENAPKKAKFKLISGKWRNDLILDENLAIDVVPAVEGAHVMSNSQRIDIPAPDLAAVRADEETSELDEKISESFAQRRQFEKKAKEVLEATEGKMKETKVMEDDDDKEDYKEVKRSRGRKAEDDEEDLQPKKGGRKMMKGKDAKRGKKEKNGDDEDDEGERDAKKKKEEDEEEEQEIPRYKEYEDEEDEEHEEHDEDPDHASGLCVLTSLALSLLTIYRL</sequence>
<feature type="region of interest" description="Disordered" evidence="1">
    <location>
        <begin position="232"/>
        <end position="341"/>
    </location>
</feature>
<name>A0A7I4Y421_HAECO</name>
<proteinExistence type="predicted"/>
<feature type="compositionally biased region" description="Basic residues" evidence="1">
    <location>
        <begin position="270"/>
        <end position="286"/>
    </location>
</feature>
<reference evidence="4" key="1">
    <citation type="submission" date="2020-12" db="UniProtKB">
        <authorList>
            <consortium name="WormBaseParasite"/>
        </authorList>
    </citation>
    <scope>IDENTIFICATION</scope>
    <source>
        <strain evidence="4">MHco3</strain>
    </source>
</reference>
<protein>
    <submittedName>
        <fullName evidence="4">Expressed conserved protein</fullName>
    </submittedName>
</protein>
<feature type="signal peptide" evidence="2">
    <location>
        <begin position="1"/>
        <end position="18"/>
    </location>
</feature>
<evidence type="ECO:0000313" key="4">
    <source>
        <dbReference type="WBParaSite" id="HCON_00042440-00002"/>
    </source>
</evidence>
<feature type="compositionally biased region" description="Acidic residues" evidence="1">
    <location>
        <begin position="321"/>
        <end position="336"/>
    </location>
</feature>
<dbReference type="Proteomes" id="UP000025227">
    <property type="component" value="Unplaced"/>
</dbReference>
<keyword evidence="2" id="KW-0732">Signal</keyword>
<dbReference type="OrthoDB" id="5846596at2759"/>
<accession>A0A7I4Y421</accession>
<evidence type="ECO:0000313" key="3">
    <source>
        <dbReference type="Proteomes" id="UP000025227"/>
    </source>
</evidence>
<organism evidence="3 4">
    <name type="scientific">Haemonchus contortus</name>
    <name type="common">Barber pole worm</name>
    <dbReference type="NCBI Taxonomy" id="6289"/>
    <lineage>
        <taxon>Eukaryota</taxon>
        <taxon>Metazoa</taxon>
        <taxon>Ecdysozoa</taxon>
        <taxon>Nematoda</taxon>
        <taxon>Chromadorea</taxon>
        <taxon>Rhabditida</taxon>
        <taxon>Rhabditina</taxon>
        <taxon>Rhabditomorpha</taxon>
        <taxon>Strongyloidea</taxon>
        <taxon>Trichostrongylidae</taxon>
        <taxon>Haemonchus</taxon>
    </lineage>
</organism>
<evidence type="ECO:0000256" key="1">
    <source>
        <dbReference type="SAM" id="MobiDB-lite"/>
    </source>
</evidence>
<feature type="chain" id="PRO_5029806152" evidence="2">
    <location>
        <begin position="19"/>
        <end position="358"/>
    </location>
</feature>